<keyword evidence="3 5" id="KW-0862">Zinc</keyword>
<dbReference type="SMART" id="SM00829">
    <property type="entry name" value="PKS_ER"/>
    <property type="match status" value="1"/>
</dbReference>
<dbReference type="GO" id="GO:0016616">
    <property type="term" value="F:oxidoreductase activity, acting on the CH-OH group of donors, NAD or NADP as acceptor"/>
    <property type="evidence" value="ECO:0007669"/>
    <property type="project" value="InterPro"/>
</dbReference>
<dbReference type="InterPro" id="IPR047109">
    <property type="entry name" value="CAD-like"/>
</dbReference>
<evidence type="ECO:0000313" key="7">
    <source>
        <dbReference type="EMBL" id="WWO62211.1"/>
    </source>
</evidence>
<evidence type="ECO:0000256" key="5">
    <source>
        <dbReference type="RuleBase" id="RU361277"/>
    </source>
</evidence>
<dbReference type="PROSITE" id="PS00059">
    <property type="entry name" value="ADH_ZINC"/>
    <property type="match status" value="1"/>
</dbReference>
<dbReference type="InterPro" id="IPR020843">
    <property type="entry name" value="ER"/>
</dbReference>
<feature type="domain" description="Enoyl reductase (ER)" evidence="6">
    <location>
        <begin position="15"/>
        <end position="349"/>
    </location>
</feature>
<dbReference type="Gene3D" id="3.40.50.720">
    <property type="entry name" value="NAD(P)-binding Rossmann-like Domain"/>
    <property type="match status" value="1"/>
</dbReference>
<evidence type="ECO:0000259" key="6">
    <source>
        <dbReference type="SMART" id="SM00829"/>
    </source>
</evidence>
<evidence type="ECO:0000256" key="1">
    <source>
        <dbReference type="ARBA" id="ARBA00001947"/>
    </source>
</evidence>
<dbReference type="InterPro" id="IPR036291">
    <property type="entry name" value="NAD(P)-bd_dom_sf"/>
</dbReference>
<dbReference type="Pfam" id="PF00107">
    <property type="entry name" value="ADH_zinc_N"/>
    <property type="match status" value="1"/>
</dbReference>
<dbReference type="InterPro" id="IPR013154">
    <property type="entry name" value="ADH-like_N"/>
</dbReference>
<organism evidence="7">
    <name type="scientific">Haplomitrium mnioides</name>
    <dbReference type="NCBI Taxonomy" id="56921"/>
    <lineage>
        <taxon>Eukaryota</taxon>
        <taxon>Viridiplantae</taxon>
        <taxon>Streptophyta</taxon>
        <taxon>Embryophyta</taxon>
        <taxon>Marchantiophyta</taxon>
        <taxon>Haplomitriopsida</taxon>
        <taxon>Haplomitriidae</taxon>
        <taxon>Calobryales</taxon>
        <taxon>Haplomitriaceae</taxon>
        <taxon>Haplomitrium</taxon>
    </lineage>
</organism>
<keyword evidence="4" id="KW-0560">Oxidoreductase</keyword>
<dbReference type="SUPFAM" id="SSF50129">
    <property type="entry name" value="GroES-like"/>
    <property type="match status" value="1"/>
</dbReference>
<dbReference type="EMBL" id="PP405611">
    <property type="protein sequence ID" value="WWO62211.1"/>
    <property type="molecule type" value="mRNA"/>
</dbReference>
<dbReference type="PANTHER" id="PTHR42683">
    <property type="entry name" value="ALDEHYDE REDUCTASE"/>
    <property type="match status" value="1"/>
</dbReference>
<protein>
    <submittedName>
        <fullName evidence="7">Cinnamyl alcohol dehydrogenase 3</fullName>
    </submittedName>
</protein>
<comment type="cofactor">
    <cofactor evidence="1 5">
        <name>Zn(2+)</name>
        <dbReference type="ChEBI" id="CHEBI:29105"/>
    </cofactor>
</comment>
<keyword evidence="2 5" id="KW-0479">Metal-binding</keyword>
<proteinExistence type="evidence at transcript level"/>
<evidence type="ECO:0000256" key="4">
    <source>
        <dbReference type="ARBA" id="ARBA00023002"/>
    </source>
</evidence>
<name>A0AAU6NEE6_9MARC</name>
<evidence type="ECO:0000256" key="3">
    <source>
        <dbReference type="ARBA" id="ARBA00022833"/>
    </source>
</evidence>
<dbReference type="Gene3D" id="3.90.180.10">
    <property type="entry name" value="Medium-chain alcohol dehydrogenases, catalytic domain"/>
    <property type="match status" value="1"/>
</dbReference>
<dbReference type="SUPFAM" id="SSF51735">
    <property type="entry name" value="NAD(P)-binding Rossmann-fold domains"/>
    <property type="match status" value="1"/>
</dbReference>
<comment type="similarity">
    <text evidence="5">Belongs to the zinc-containing alcohol dehydrogenase family.</text>
</comment>
<dbReference type="CDD" id="cd05283">
    <property type="entry name" value="CAD1"/>
    <property type="match status" value="1"/>
</dbReference>
<dbReference type="Pfam" id="PF08240">
    <property type="entry name" value="ADH_N"/>
    <property type="match status" value="1"/>
</dbReference>
<reference evidence="7" key="1">
    <citation type="submission" date="2024-02" db="EMBL/GenBank/DDBJ databases">
        <title>Systematic characterization of cinnamyl alcohol dehydrogenase members revealed classification and functional divergence in Haplomitrium mnioides.</title>
        <authorList>
            <person name="Wang L."/>
            <person name="Wang J."/>
            <person name="Zhu H."/>
            <person name="Wu Y."/>
        </authorList>
    </citation>
    <scope>NUCLEOTIDE SEQUENCE</scope>
</reference>
<dbReference type="AlphaFoldDB" id="A0AAU6NEE6"/>
<dbReference type="InterPro" id="IPR011032">
    <property type="entry name" value="GroES-like_sf"/>
</dbReference>
<dbReference type="GO" id="GO:0008270">
    <property type="term" value="F:zinc ion binding"/>
    <property type="evidence" value="ECO:0007669"/>
    <property type="project" value="InterPro"/>
</dbReference>
<dbReference type="InterPro" id="IPR013149">
    <property type="entry name" value="ADH-like_C"/>
</dbReference>
<dbReference type="FunFam" id="3.40.50.720:FF:000022">
    <property type="entry name" value="Cinnamyl alcohol dehydrogenase"/>
    <property type="match status" value="1"/>
</dbReference>
<evidence type="ECO:0000256" key="2">
    <source>
        <dbReference type="ARBA" id="ARBA00022723"/>
    </source>
</evidence>
<dbReference type="InterPro" id="IPR002328">
    <property type="entry name" value="ADH_Zn_CS"/>
</dbReference>
<sequence>MVNSLIGEGNCIGYAARDSSGFLSPYKFTRRPTGVDDVSFRVTHCGMCHAELVWLFNLMGDAMYPMVPGHEVIGVVTEVGSNVDRFKIGDRVGVGCFVGSCRECEYCNDGQEHVCVKHCILTYNGIDVDGTVTNGGYSSHMVTHQRYVLKIPDRLSPAEAAPLLCAGITVYSPMMRHGMNKPGKRLGVVGLGGLGHMAVKFGKAFGLEVTVLSTSESKREEAISVLGADNFVVTTKDPEVKAAVGTLDFIVDTASAEHPLDLYLSLLKTGGILSLVGICKELKFAPTSICLGLKTVSGSVTGGIKETQEMLDFCSEHSVTPMIELIDIDYANTALKRMNDKDVRYRFVIDVENTLHEL</sequence>
<accession>A0AAU6NEE6</accession>
<gene>
    <name evidence="7" type="primary">CAD3</name>
</gene>